<protein>
    <submittedName>
        <fullName evidence="2">YncE family protein</fullName>
    </submittedName>
</protein>
<keyword evidence="3" id="KW-1185">Reference proteome</keyword>
<feature type="signal peptide" evidence="1">
    <location>
        <begin position="1"/>
        <end position="21"/>
    </location>
</feature>
<gene>
    <name evidence="2" type="ORF">E4O92_05820</name>
</gene>
<dbReference type="SUPFAM" id="SSF51004">
    <property type="entry name" value="C-terminal (heme d1) domain of cytochrome cd1-nitrite reductase"/>
    <property type="match status" value="1"/>
</dbReference>
<dbReference type="OrthoDB" id="145213at2"/>
<reference evidence="2 3" key="1">
    <citation type="submission" date="2019-03" db="EMBL/GenBank/DDBJ databases">
        <title>Draft genome of Massilia hortus sp. nov., a novel bacterial species of the Oxalobacteraceae family.</title>
        <authorList>
            <person name="Peta V."/>
            <person name="Raths R."/>
            <person name="Bucking H."/>
        </authorList>
    </citation>
    <scope>NUCLEOTIDE SEQUENCE [LARGE SCALE GENOMIC DNA]</scope>
    <source>
        <strain evidence="2 3">ONC3</strain>
    </source>
</reference>
<dbReference type="Gene3D" id="2.130.10.10">
    <property type="entry name" value="YVTN repeat-like/Quinoprotein amine dehydrogenase"/>
    <property type="match status" value="2"/>
</dbReference>
<dbReference type="AlphaFoldDB" id="A0A4Y9T7U2"/>
<dbReference type="PANTHER" id="PTHR47197">
    <property type="entry name" value="PROTEIN NIRF"/>
    <property type="match status" value="1"/>
</dbReference>
<name>A0A4Y9T7U2_9BURK</name>
<dbReference type="InterPro" id="IPR011048">
    <property type="entry name" value="Haem_d1_sf"/>
</dbReference>
<sequence length="340" mass="36493">MEPGMTRSYLFALLWVSTTCAAIPSLHASTATTAPSPSTLQLVRDYPLPGRASRWDYMSLDAAHEKLALAHLGDNSVVVVSTQSKKALGTIGNVRQVHGVLAVPEMGRIYATATGSDELVVIDEPSLAILARVPVGRYPDGLAYAPSVSKIYVSDKEGKTESVVDARTNKRVATIDLGGAVGNTQYDPVSRHIFINVEGTGGFVEVDPATDKIIDRMRLPSARGNHGLLIEPNLRLAFIACEGNDKLLVLDLHTKRVAAQFTVDGEPDVLAYDPGRKILYVATESGPVHLFRLGPDGTAKIGSIRVGPNAHTLAVNPDTHELYIPLNQPRPILRVMQPAG</sequence>
<dbReference type="InterPro" id="IPR015943">
    <property type="entry name" value="WD40/YVTN_repeat-like_dom_sf"/>
</dbReference>
<accession>A0A4Y9T7U2</accession>
<keyword evidence="1" id="KW-0732">Signal</keyword>
<dbReference type="InterPro" id="IPR051200">
    <property type="entry name" value="Host-pathogen_enzymatic-act"/>
</dbReference>
<evidence type="ECO:0000256" key="1">
    <source>
        <dbReference type="SAM" id="SignalP"/>
    </source>
</evidence>
<proteinExistence type="predicted"/>
<dbReference type="PANTHER" id="PTHR47197:SF3">
    <property type="entry name" value="DIHYDRO-HEME D1 DEHYDROGENASE"/>
    <property type="match status" value="1"/>
</dbReference>
<comment type="caution">
    <text evidence="2">The sequence shown here is derived from an EMBL/GenBank/DDBJ whole genome shotgun (WGS) entry which is preliminary data.</text>
</comment>
<evidence type="ECO:0000313" key="3">
    <source>
        <dbReference type="Proteomes" id="UP000297258"/>
    </source>
</evidence>
<evidence type="ECO:0000313" key="2">
    <source>
        <dbReference type="EMBL" id="TFW33712.1"/>
    </source>
</evidence>
<dbReference type="Proteomes" id="UP000297258">
    <property type="component" value="Unassembled WGS sequence"/>
</dbReference>
<organism evidence="2 3">
    <name type="scientific">Massilia horti</name>
    <dbReference type="NCBI Taxonomy" id="2562153"/>
    <lineage>
        <taxon>Bacteria</taxon>
        <taxon>Pseudomonadati</taxon>
        <taxon>Pseudomonadota</taxon>
        <taxon>Betaproteobacteria</taxon>
        <taxon>Burkholderiales</taxon>
        <taxon>Oxalobacteraceae</taxon>
        <taxon>Telluria group</taxon>
        <taxon>Massilia</taxon>
    </lineage>
</organism>
<feature type="chain" id="PRO_5021461325" evidence="1">
    <location>
        <begin position="22"/>
        <end position="340"/>
    </location>
</feature>
<dbReference type="EMBL" id="SPUM01000037">
    <property type="protein sequence ID" value="TFW33712.1"/>
    <property type="molecule type" value="Genomic_DNA"/>
</dbReference>